<proteinExistence type="predicted"/>
<dbReference type="Proteomes" id="UP000559962">
    <property type="component" value="Unassembled WGS sequence"/>
</dbReference>
<comment type="caution">
    <text evidence="2">The sequence shown here is derived from an EMBL/GenBank/DDBJ whole genome shotgun (WGS) entry which is preliminary data.</text>
</comment>
<accession>A0A847J1X5</accession>
<reference evidence="2 3" key="1">
    <citation type="journal article" date="2020" name="Biotechnol. Biofuels">
        <title>New insights from the biogas microbiome by comprehensive genome-resolved metagenomics of nearly 1600 species originating from multiple anaerobic digesters.</title>
        <authorList>
            <person name="Campanaro S."/>
            <person name="Treu L."/>
            <person name="Rodriguez-R L.M."/>
            <person name="Kovalovszki A."/>
            <person name="Ziels R.M."/>
            <person name="Maus I."/>
            <person name="Zhu X."/>
            <person name="Kougias P.G."/>
            <person name="Basile A."/>
            <person name="Luo G."/>
            <person name="Schluter A."/>
            <person name="Konstantinidis K.T."/>
            <person name="Angelidaki I."/>
        </authorList>
    </citation>
    <scope>NUCLEOTIDE SEQUENCE [LARGE SCALE GENOMIC DNA]</scope>
    <source>
        <strain evidence="2">AS27yjCOA_61</strain>
    </source>
</reference>
<feature type="transmembrane region" description="Helical" evidence="1">
    <location>
        <begin position="66"/>
        <end position="87"/>
    </location>
</feature>
<evidence type="ECO:0000313" key="3">
    <source>
        <dbReference type="Proteomes" id="UP000559962"/>
    </source>
</evidence>
<dbReference type="AlphaFoldDB" id="A0A847J1X5"/>
<feature type="transmembrane region" description="Helical" evidence="1">
    <location>
        <begin position="6"/>
        <end position="22"/>
    </location>
</feature>
<dbReference type="GO" id="GO:0003676">
    <property type="term" value="F:nucleic acid binding"/>
    <property type="evidence" value="ECO:0007669"/>
    <property type="project" value="InterPro"/>
</dbReference>
<dbReference type="InterPro" id="IPR012156">
    <property type="entry name" value="Cold_shock_CspA"/>
</dbReference>
<sequence>MMKEIWLGLLILWNLVVFGLYAEDKRRAKRGLWRISEKALLRSAFMFGGIGAIISAHICHHKTRKWYFQVVWWIGVILDVLIIVFILKSK</sequence>
<dbReference type="EMBL" id="JAAYVO010000037">
    <property type="protein sequence ID" value="NLH34966.1"/>
    <property type="molecule type" value="Genomic_DNA"/>
</dbReference>
<dbReference type="InterPro" id="IPR010718">
    <property type="entry name" value="DUF1294"/>
</dbReference>
<evidence type="ECO:0000256" key="1">
    <source>
        <dbReference type="SAM" id="Phobius"/>
    </source>
</evidence>
<keyword evidence="1" id="KW-0472">Membrane</keyword>
<dbReference type="PIRSF" id="PIRSF002599">
    <property type="entry name" value="Cold_shock_A"/>
    <property type="match status" value="1"/>
</dbReference>
<evidence type="ECO:0000313" key="2">
    <source>
        <dbReference type="EMBL" id="NLH34966.1"/>
    </source>
</evidence>
<dbReference type="Pfam" id="PF06961">
    <property type="entry name" value="DUF1294"/>
    <property type="match status" value="1"/>
</dbReference>
<protein>
    <submittedName>
        <fullName evidence="2">DUF1294 domain-containing protein</fullName>
    </submittedName>
</protein>
<keyword evidence="1" id="KW-1133">Transmembrane helix</keyword>
<organism evidence="2 3">
    <name type="scientific">Pseudolactococcus chungangensis</name>
    <dbReference type="NCBI Taxonomy" id="451457"/>
    <lineage>
        <taxon>Bacteria</taxon>
        <taxon>Bacillati</taxon>
        <taxon>Bacillota</taxon>
        <taxon>Bacilli</taxon>
        <taxon>Lactobacillales</taxon>
        <taxon>Streptococcaceae</taxon>
        <taxon>Pseudolactococcus</taxon>
    </lineage>
</organism>
<keyword evidence="1" id="KW-0812">Transmembrane</keyword>
<name>A0A847J1X5_9LACT</name>
<gene>
    <name evidence="2" type="ORF">GX453_02900</name>
</gene>
<feature type="transmembrane region" description="Helical" evidence="1">
    <location>
        <begin position="43"/>
        <end position="60"/>
    </location>
</feature>